<dbReference type="EMBL" id="JAFJMO010000002">
    <property type="protein sequence ID" value="KAJ8283161.1"/>
    <property type="molecule type" value="Genomic_DNA"/>
</dbReference>
<reference evidence="8" key="1">
    <citation type="journal article" date="2023" name="Science">
        <title>Genome structures resolve the early diversification of teleost fishes.</title>
        <authorList>
            <person name="Parey E."/>
            <person name="Louis A."/>
            <person name="Montfort J."/>
            <person name="Bouchez O."/>
            <person name="Roques C."/>
            <person name="Iampietro C."/>
            <person name="Lluch J."/>
            <person name="Castinel A."/>
            <person name="Donnadieu C."/>
            <person name="Desvignes T."/>
            <person name="Floi Bucao C."/>
            <person name="Jouanno E."/>
            <person name="Wen M."/>
            <person name="Mejri S."/>
            <person name="Dirks R."/>
            <person name="Jansen H."/>
            <person name="Henkel C."/>
            <person name="Chen W.J."/>
            <person name="Zahm M."/>
            <person name="Cabau C."/>
            <person name="Klopp C."/>
            <person name="Thompson A.W."/>
            <person name="Robinson-Rechavi M."/>
            <person name="Braasch I."/>
            <person name="Lecointre G."/>
            <person name="Bobe J."/>
            <person name="Postlethwait J.H."/>
            <person name="Berthelot C."/>
            <person name="Roest Crollius H."/>
            <person name="Guiguen Y."/>
        </authorList>
    </citation>
    <scope>NUCLEOTIDE SEQUENCE</scope>
    <source>
        <strain evidence="8">Concon-B</strain>
    </source>
</reference>
<evidence type="ECO:0000259" key="7">
    <source>
        <dbReference type="Pfam" id="PF25827"/>
    </source>
</evidence>
<comment type="caution">
    <text evidence="8">The sequence shown here is derived from an EMBL/GenBank/DDBJ whole genome shotgun (WGS) entry which is preliminary data.</text>
</comment>
<feature type="region of interest" description="Disordered" evidence="5">
    <location>
        <begin position="427"/>
        <end position="447"/>
    </location>
</feature>
<feature type="region of interest" description="Disordered" evidence="5">
    <location>
        <begin position="236"/>
        <end position="280"/>
    </location>
</feature>
<evidence type="ECO:0000256" key="2">
    <source>
        <dbReference type="ARBA" id="ARBA00004601"/>
    </source>
</evidence>
<dbReference type="Pfam" id="PF01417">
    <property type="entry name" value="ENTH"/>
    <property type="match status" value="1"/>
</dbReference>
<feature type="domain" description="ENTH" evidence="6">
    <location>
        <begin position="18"/>
        <end position="125"/>
    </location>
</feature>
<dbReference type="InterPro" id="IPR035802">
    <property type="entry name" value="ENTH/VHS_tepsin"/>
</dbReference>
<evidence type="ECO:0000313" key="8">
    <source>
        <dbReference type="EMBL" id="KAJ8283161.1"/>
    </source>
</evidence>
<feature type="domain" description="AP-4 complex accessory subunit Tepsin VHS/ENTH-like" evidence="7">
    <location>
        <begin position="295"/>
        <end position="398"/>
    </location>
</feature>
<dbReference type="GO" id="GO:0032588">
    <property type="term" value="C:trans-Golgi network membrane"/>
    <property type="evidence" value="ECO:0007669"/>
    <property type="project" value="TreeGrafter"/>
</dbReference>
<comment type="subcellular location">
    <subcellularLocation>
        <location evidence="1">Cytoplasmic vesicle</location>
    </subcellularLocation>
    <subcellularLocation>
        <location evidence="2">Golgi apparatus</location>
        <location evidence="2">trans-Golgi network</location>
    </subcellularLocation>
</comment>
<dbReference type="InterPro" id="IPR058028">
    <property type="entry name" value="Tepsin_VHS/ENTH-like"/>
</dbReference>
<dbReference type="PANTHER" id="PTHR21514">
    <property type="entry name" value="AP-4 COMPLEX ACCESSORY SUBUNIT TEPSIN"/>
    <property type="match status" value="1"/>
</dbReference>
<dbReference type="AlphaFoldDB" id="A0A9Q1DWN3"/>
<dbReference type="OrthoDB" id="118154at2759"/>
<dbReference type="Proteomes" id="UP001152803">
    <property type="component" value="Unassembled WGS sequence"/>
</dbReference>
<proteinExistence type="predicted"/>
<dbReference type="GO" id="GO:0031410">
    <property type="term" value="C:cytoplasmic vesicle"/>
    <property type="evidence" value="ECO:0007669"/>
    <property type="project" value="UniProtKB-SubCell"/>
</dbReference>
<dbReference type="Pfam" id="PF25827">
    <property type="entry name" value="TVHS-like"/>
    <property type="match status" value="1"/>
</dbReference>
<dbReference type="InterPro" id="IPR008942">
    <property type="entry name" value="ENTH_VHS"/>
</dbReference>
<protein>
    <recommendedName>
        <fullName evidence="10">AP-4 complex accessory subunit tepsin</fullName>
    </recommendedName>
</protein>
<dbReference type="PANTHER" id="PTHR21514:SF0">
    <property type="entry name" value="AP-4 COMPLEX ACCESSORY SUBUNIT TEPSIN"/>
    <property type="match status" value="1"/>
</dbReference>
<dbReference type="SUPFAM" id="SSF48464">
    <property type="entry name" value="ENTH/VHS domain"/>
    <property type="match status" value="1"/>
</dbReference>
<evidence type="ECO:0000259" key="6">
    <source>
        <dbReference type="Pfam" id="PF01417"/>
    </source>
</evidence>
<keyword evidence="3" id="KW-0333">Golgi apparatus</keyword>
<evidence type="ECO:0000256" key="4">
    <source>
        <dbReference type="ARBA" id="ARBA00023329"/>
    </source>
</evidence>
<dbReference type="InterPro" id="IPR039273">
    <property type="entry name" value="TEPSIN"/>
</dbReference>
<evidence type="ECO:0000256" key="3">
    <source>
        <dbReference type="ARBA" id="ARBA00023034"/>
    </source>
</evidence>
<keyword evidence="4" id="KW-0968">Cytoplasmic vesicle</keyword>
<dbReference type="CDD" id="cd03572">
    <property type="entry name" value="ENTH_like_Tepsin"/>
    <property type="match status" value="1"/>
</dbReference>
<gene>
    <name evidence="8" type="ORF">COCON_G00020110</name>
</gene>
<evidence type="ECO:0000256" key="1">
    <source>
        <dbReference type="ARBA" id="ARBA00004541"/>
    </source>
</evidence>
<evidence type="ECO:0008006" key="10">
    <source>
        <dbReference type="Google" id="ProtNLM"/>
    </source>
</evidence>
<dbReference type="InterPro" id="IPR013809">
    <property type="entry name" value="ENTH"/>
</dbReference>
<name>A0A9Q1DWN3_CONCO</name>
<dbReference type="Gene3D" id="1.25.40.90">
    <property type="match status" value="1"/>
</dbReference>
<evidence type="ECO:0000313" key="9">
    <source>
        <dbReference type="Proteomes" id="UP001152803"/>
    </source>
</evidence>
<evidence type="ECO:0000256" key="5">
    <source>
        <dbReference type="SAM" id="MobiDB-lite"/>
    </source>
</evidence>
<accession>A0A9Q1DWN3</accession>
<organism evidence="8 9">
    <name type="scientific">Conger conger</name>
    <name type="common">Conger eel</name>
    <name type="synonym">Muraena conger</name>
    <dbReference type="NCBI Taxonomy" id="82655"/>
    <lineage>
        <taxon>Eukaryota</taxon>
        <taxon>Metazoa</taxon>
        <taxon>Chordata</taxon>
        <taxon>Craniata</taxon>
        <taxon>Vertebrata</taxon>
        <taxon>Euteleostomi</taxon>
        <taxon>Actinopterygii</taxon>
        <taxon>Neopterygii</taxon>
        <taxon>Teleostei</taxon>
        <taxon>Anguilliformes</taxon>
        <taxon>Congridae</taxon>
        <taxon>Conger</taxon>
    </lineage>
</organism>
<keyword evidence="9" id="KW-1185">Reference proteome</keyword>
<feature type="compositionally biased region" description="Polar residues" evidence="5">
    <location>
        <begin position="251"/>
        <end position="275"/>
    </location>
</feature>
<sequence length="526" mass="55726">MATLMERLAFLQKVPILMKATADDETPCPGYLFEEIGKISHESVGCCQCLLEYLLDRLQGESNCHVKLKVLKILLHLCGHGSPHFLTELRRNATFIQESTVAPDPIHGTSLYQRVRAAAQDLACQLFTDTVLPQPALSPANTTAPALGMGSESVIRSGMQGFGYSPRKHTSGGSLLGRIQRAAEVVASAVLPPAEQQGLRLHDNHYRAVLAPSAGVEVAVPACSFNLPPHGLKVVRRSPGQAAGGWEESDSGNSSSQENGNASPASGTDSQSGASRESGDLGERVDAMHLGDCCQETMLISGLTDGSKVFLSREEVQRFIKECSILNCEVVVELLCRKLQDPAHTVQMRALSAIACLMSSDLLSLDHMFGVTHKHLGRLSKGLPGPAANKATKLLRQFEALMGGQVGVSRGGVAGALDSASKLSEGGVSLAQGGAPHPSPAPNQLDPPVAMETPGCYHGEEEAPVALLPESPCPTEGQRRESAPCWLKCHMYSAEVLQFAAGLPGHSSSLYRAEEKTLKTAASAGH</sequence>